<evidence type="ECO:0000313" key="1">
    <source>
        <dbReference type="Proteomes" id="UP000095282"/>
    </source>
</evidence>
<accession>A0A1I7UKC9</accession>
<name>A0A1I7UKC9_9PELO</name>
<sequence length="67" mass="7883">MHTLSRQPLETKRSKEEESDALGNAIFDIIACAPTYHFNIQWKCIFFSKNFETVFVSESDTKKYCRM</sequence>
<protein>
    <submittedName>
        <fullName evidence="2">PAS domain-containing protein</fullName>
    </submittedName>
</protein>
<keyword evidence="1" id="KW-1185">Reference proteome</keyword>
<dbReference type="AlphaFoldDB" id="A0A1I7UKC9"/>
<organism evidence="1 2">
    <name type="scientific">Caenorhabditis tropicalis</name>
    <dbReference type="NCBI Taxonomy" id="1561998"/>
    <lineage>
        <taxon>Eukaryota</taxon>
        <taxon>Metazoa</taxon>
        <taxon>Ecdysozoa</taxon>
        <taxon>Nematoda</taxon>
        <taxon>Chromadorea</taxon>
        <taxon>Rhabditida</taxon>
        <taxon>Rhabditina</taxon>
        <taxon>Rhabditomorpha</taxon>
        <taxon>Rhabditoidea</taxon>
        <taxon>Rhabditidae</taxon>
        <taxon>Peloderinae</taxon>
        <taxon>Caenorhabditis</taxon>
    </lineage>
</organism>
<dbReference type="WBParaSite" id="Csp11.Scaffold630.g16832.t1">
    <property type="protein sequence ID" value="Csp11.Scaffold630.g16832.t1"/>
    <property type="gene ID" value="Csp11.Scaffold630.g16832"/>
</dbReference>
<evidence type="ECO:0000313" key="2">
    <source>
        <dbReference type="WBParaSite" id="Csp11.Scaffold630.g16832.t1"/>
    </source>
</evidence>
<dbReference type="Proteomes" id="UP000095282">
    <property type="component" value="Unplaced"/>
</dbReference>
<proteinExistence type="predicted"/>
<reference evidence="2" key="1">
    <citation type="submission" date="2016-11" db="UniProtKB">
        <authorList>
            <consortium name="WormBaseParasite"/>
        </authorList>
    </citation>
    <scope>IDENTIFICATION</scope>
</reference>